<proteinExistence type="predicted"/>
<dbReference type="AlphaFoldDB" id="A0AAF0UHD1"/>
<name>A0AAF0UHD1_SOLVR</name>
<organism evidence="1 2">
    <name type="scientific">Solanum verrucosum</name>
    <dbReference type="NCBI Taxonomy" id="315347"/>
    <lineage>
        <taxon>Eukaryota</taxon>
        <taxon>Viridiplantae</taxon>
        <taxon>Streptophyta</taxon>
        <taxon>Embryophyta</taxon>
        <taxon>Tracheophyta</taxon>
        <taxon>Spermatophyta</taxon>
        <taxon>Magnoliopsida</taxon>
        <taxon>eudicotyledons</taxon>
        <taxon>Gunneridae</taxon>
        <taxon>Pentapetalae</taxon>
        <taxon>asterids</taxon>
        <taxon>lamiids</taxon>
        <taxon>Solanales</taxon>
        <taxon>Solanaceae</taxon>
        <taxon>Solanoideae</taxon>
        <taxon>Solaneae</taxon>
        <taxon>Solanum</taxon>
    </lineage>
</organism>
<keyword evidence="2" id="KW-1185">Reference proteome</keyword>
<accession>A0AAF0UHD1</accession>
<sequence length="87" mass="9140">MDENLKVDGDVDPVLMEVPLSFLTLDKSKADVSEHKIDRGDAMVVPISSIPPQAGVSLVNLGSDALSAQVNSGDVAISSPVKSFVYL</sequence>
<reference evidence="1" key="1">
    <citation type="submission" date="2023-08" db="EMBL/GenBank/DDBJ databases">
        <title>A de novo genome assembly of Solanum verrucosum Schlechtendal, a Mexican diploid species geographically isolated from the other diploid A-genome species in potato relatives.</title>
        <authorList>
            <person name="Hosaka K."/>
        </authorList>
    </citation>
    <scope>NUCLEOTIDE SEQUENCE</scope>
    <source>
        <tissue evidence="1">Young leaves</tissue>
    </source>
</reference>
<gene>
    <name evidence="1" type="ORF">MTR67_039517</name>
</gene>
<evidence type="ECO:0000313" key="1">
    <source>
        <dbReference type="EMBL" id="WMV46132.1"/>
    </source>
</evidence>
<evidence type="ECO:0000313" key="2">
    <source>
        <dbReference type="Proteomes" id="UP001234989"/>
    </source>
</evidence>
<dbReference type="Proteomes" id="UP001234989">
    <property type="component" value="Chromosome 9"/>
</dbReference>
<protein>
    <submittedName>
        <fullName evidence="1">Uncharacterized protein</fullName>
    </submittedName>
</protein>
<dbReference type="EMBL" id="CP133620">
    <property type="protein sequence ID" value="WMV46132.1"/>
    <property type="molecule type" value="Genomic_DNA"/>
</dbReference>